<evidence type="ECO:0000313" key="3">
    <source>
        <dbReference type="Proteomes" id="UP001159659"/>
    </source>
</evidence>
<reference evidence="2" key="1">
    <citation type="submission" date="2022-12" db="EMBL/GenBank/DDBJ databases">
        <authorList>
            <person name="Webb A."/>
        </authorList>
    </citation>
    <scope>NUCLEOTIDE SEQUENCE</scope>
    <source>
        <strain evidence="2">Pf2</strain>
    </source>
</reference>
<dbReference type="Proteomes" id="UP001159659">
    <property type="component" value="Unassembled WGS sequence"/>
</dbReference>
<accession>A0AAV0UPJ3</accession>
<feature type="compositionally biased region" description="Low complexity" evidence="1">
    <location>
        <begin position="1"/>
        <end position="23"/>
    </location>
</feature>
<evidence type="ECO:0000313" key="2">
    <source>
        <dbReference type="EMBL" id="CAI5738238.1"/>
    </source>
</evidence>
<dbReference type="EMBL" id="CANTFK010000986">
    <property type="protein sequence ID" value="CAI5738238.1"/>
    <property type="molecule type" value="Genomic_DNA"/>
</dbReference>
<comment type="caution">
    <text evidence="2">The sequence shown here is derived from an EMBL/GenBank/DDBJ whole genome shotgun (WGS) entry which is preliminary data.</text>
</comment>
<name>A0AAV0UPJ3_9STRA</name>
<sequence length="154" mass="15729">MRVAAKAAKSSAARLCAAATEASQPQPADTDVPAGSQHQPATPVAGSRGASPREDVDPELAVENSGESDYASDSKPPIPLPGSPRGDNASSNVTKRDRGTLSESMYREMFGSSDESDDSPNESKDSDSGGDREGDVSASTDINVRGGGTSVDTT</sequence>
<feature type="region of interest" description="Disordered" evidence="1">
    <location>
        <begin position="1"/>
        <end position="154"/>
    </location>
</feature>
<organism evidence="2 3">
    <name type="scientific">Peronospora farinosa</name>
    <dbReference type="NCBI Taxonomy" id="134698"/>
    <lineage>
        <taxon>Eukaryota</taxon>
        <taxon>Sar</taxon>
        <taxon>Stramenopiles</taxon>
        <taxon>Oomycota</taxon>
        <taxon>Peronosporomycetes</taxon>
        <taxon>Peronosporales</taxon>
        <taxon>Peronosporaceae</taxon>
        <taxon>Peronospora</taxon>
    </lineage>
</organism>
<proteinExistence type="predicted"/>
<evidence type="ECO:0000256" key="1">
    <source>
        <dbReference type="SAM" id="MobiDB-lite"/>
    </source>
</evidence>
<protein>
    <submittedName>
        <fullName evidence="2">Uncharacterized protein</fullName>
    </submittedName>
</protein>
<dbReference type="AlphaFoldDB" id="A0AAV0UPJ3"/>
<gene>
    <name evidence="2" type="ORF">PFR002_LOCUS8608</name>
</gene>
<feature type="compositionally biased region" description="Basic and acidic residues" evidence="1">
    <location>
        <begin position="121"/>
        <end position="135"/>
    </location>
</feature>
<feature type="compositionally biased region" description="Gly residues" evidence="1">
    <location>
        <begin position="145"/>
        <end position="154"/>
    </location>
</feature>